<dbReference type="Pfam" id="PF00400">
    <property type="entry name" value="WD40"/>
    <property type="match status" value="1"/>
</dbReference>
<keyword evidence="1 3" id="KW-0853">WD repeat</keyword>
<dbReference type="SUPFAM" id="SSF50978">
    <property type="entry name" value="WD40 repeat-like"/>
    <property type="match status" value="1"/>
</dbReference>
<gene>
    <name evidence="5" type="primary">bub3_3</name>
    <name evidence="4" type="synonym">bub3_1</name>
    <name evidence="4" type="ORF">CM83_18807</name>
    <name evidence="5" type="ORF">CM83_18810</name>
</gene>
<feature type="repeat" description="WD" evidence="3">
    <location>
        <begin position="279"/>
        <end position="313"/>
    </location>
</feature>
<dbReference type="Gene3D" id="2.130.10.10">
    <property type="entry name" value="YVTN repeat-like/Quinoprotein amine dehydrogenase"/>
    <property type="match status" value="1"/>
</dbReference>
<dbReference type="PANTHER" id="PTHR10971">
    <property type="entry name" value="MRNA EXPORT FACTOR AND BUB3"/>
    <property type="match status" value="1"/>
</dbReference>
<evidence type="ECO:0000256" key="1">
    <source>
        <dbReference type="ARBA" id="ARBA00022574"/>
    </source>
</evidence>
<dbReference type="EMBL" id="GBHO01011261">
    <property type="protein sequence ID" value="JAG32343.1"/>
    <property type="molecule type" value="Transcribed_RNA"/>
</dbReference>
<dbReference type="InterPro" id="IPR015943">
    <property type="entry name" value="WD40/YVTN_repeat-like_dom_sf"/>
</dbReference>
<accession>A0A0A9YML6</accession>
<dbReference type="SMART" id="SM00320">
    <property type="entry name" value="WD40"/>
    <property type="match status" value="5"/>
</dbReference>
<name>A0A0A9YML6_LYGHE</name>
<feature type="repeat" description="WD" evidence="3">
    <location>
        <begin position="128"/>
        <end position="169"/>
    </location>
</feature>
<evidence type="ECO:0000313" key="5">
    <source>
        <dbReference type="EMBL" id="JAG32343.1"/>
    </source>
</evidence>
<keyword evidence="2" id="KW-0677">Repeat</keyword>
<dbReference type="InterPro" id="IPR001680">
    <property type="entry name" value="WD40_rpt"/>
</dbReference>
<organism evidence="5">
    <name type="scientific">Lygus hesperus</name>
    <name type="common">Western plant bug</name>
    <dbReference type="NCBI Taxonomy" id="30085"/>
    <lineage>
        <taxon>Eukaryota</taxon>
        <taxon>Metazoa</taxon>
        <taxon>Ecdysozoa</taxon>
        <taxon>Arthropoda</taxon>
        <taxon>Hexapoda</taxon>
        <taxon>Insecta</taxon>
        <taxon>Pterygota</taxon>
        <taxon>Neoptera</taxon>
        <taxon>Paraneoptera</taxon>
        <taxon>Hemiptera</taxon>
        <taxon>Heteroptera</taxon>
        <taxon>Panheteroptera</taxon>
        <taxon>Cimicomorpha</taxon>
        <taxon>Miridae</taxon>
        <taxon>Mirini</taxon>
        <taxon>Lygus</taxon>
    </lineage>
</organism>
<evidence type="ECO:0000256" key="2">
    <source>
        <dbReference type="ARBA" id="ARBA00022737"/>
    </source>
</evidence>
<reference evidence="5" key="1">
    <citation type="journal article" date="2014" name="PLoS ONE">
        <title>Transcriptome-Based Identification of ABC Transporters in the Western Tarnished Plant Bug Lygus hesperus.</title>
        <authorList>
            <person name="Hull J.J."/>
            <person name="Chaney K."/>
            <person name="Geib S.M."/>
            <person name="Fabrick J.A."/>
            <person name="Brent C.S."/>
            <person name="Walsh D."/>
            <person name="Lavine L.C."/>
        </authorList>
    </citation>
    <scope>NUCLEOTIDE SEQUENCE</scope>
</reference>
<evidence type="ECO:0000313" key="4">
    <source>
        <dbReference type="EMBL" id="JAG32341.1"/>
    </source>
</evidence>
<proteinExistence type="predicted"/>
<sequence length="336" mass="38057">MQTVGTTAAVVVAVTPTTAASIDLLLHHLLLFLYNTMKVRKIELGNPPTDYITSTTFLQLNTLCTTSWDTNVNIYDVNTFTRIHSIPYKVPLLDSCYDPTNSTIYTCGVDGSIYTVDVQHPTYQPTKFTQLQCTVQSVQYNADTASLFASTWDSSLYHWDIRSKRLVHRVALQPNTRILCMDTCVDSNTKNTKILLVGSNKNIYIFDTRKLQQPEISRPCSLAHQVRSAKFHPLTDRYILSSIEGRISVEYLYDTWKNYVFKCHRRKDPELNTTCVYSINTVAFHPQYYTCASGGDDGAFCIWDTDTRRRICTYNAMQAIHALAFSSDNTTVVLGG</sequence>
<dbReference type="InterPro" id="IPR036322">
    <property type="entry name" value="WD40_repeat_dom_sf"/>
</dbReference>
<reference evidence="5" key="2">
    <citation type="submission" date="2014-07" db="EMBL/GenBank/DDBJ databases">
        <authorList>
            <person name="Hull J."/>
        </authorList>
    </citation>
    <scope>NUCLEOTIDE SEQUENCE</scope>
</reference>
<evidence type="ECO:0000256" key="3">
    <source>
        <dbReference type="PROSITE-ProRule" id="PRU00221"/>
    </source>
</evidence>
<dbReference type="AlphaFoldDB" id="A0A0A9YML6"/>
<protein>
    <submittedName>
        <fullName evidence="5">Mitotic checkpoint protein bub3</fullName>
    </submittedName>
</protein>
<dbReference type="PROSITE" id="PS50082">
    <property type="entry name" value="WD_REPEATS_2"/>
    <property type="match status" value="2"/>
</dbReference>
<dbReference type="EMBL" id="GBHO01011263">
    <property type="protein sequence ID" value="JAG32341.1"/>
    <property type="molecule type" value="Transcribed_RNA"/>
</dbReference>